<dbReference type="InterPro" id="IPR032206">
    <property type="entry name" value="DUF5025"/>
</dbReference>
<dbReference type="EMBL" id="FOIQ01000001">
    <property type="protein sequence ID" value="SEV88917.1"/>
    <property type="molecule type" value="Genomic_DNA"/>
</dbReference>
<organism evidence="2 3">
    <name type="scientific">Prevotella aff. ruminicola Tc2-24</name>
    <dbReference type="NCBI Taxonomy" id="81582"/>
    <lineage>
        <taxon>Bacteria</taxon>
        <taxon>Pseudomonadati</taxon>
        <taxon>Bacteroidota</taxon>
        <taxon>Bacteroidia</taxon>
        <taxon>Bacteroidales</taxon>
        <taxon>Prevotellaceae</taxon>
        <taxon>Prevotella</taxon>
    </lineage>
</organism>
<evidence type="ECO:0000313" key="3">
    <source>
        <dbReference type="Proteomes" id="UP000199373"/>
    </source>
</evidence>
<keyword evidence="1" id="KW-0732">Signal</keyword>
<evidence type="ECO:0000256" key="1">
    <source>
        <dbReference type="SAM" id="SignalP"/>
    </source>
</evidence>
<keyword evidence="3" id="KW-1185">Reference proteome</keyword>
<sequence length="190" mass="21962">MKIKAILLLIAVAVMSSCHSDGEEDGFNKVRFGYFEGNIGDSYVNICNTEDHRDRIHGALREYHNELEVAVWGVRYNSSPSTLSRLHIRLCSLHRGIYKMKKTLNEVALDPLEYQYISSAVEFERKTENESVLYGPKRENPFLVYVTDVRYDPRDMDDLSIVEGYMNGVLYNRENPTDSIVIDHVKFGFR</sequence>
<proteinExistence type="predicted"/>
<gene>
    <name evidence="2" type="ORF">SAMN04487850_0752</name>
</gene>
<evidence type="ECO:0000313" key="2">
    <source>
        <dbReference type="EMBL" id="SEV88917.1"/>
    </source>
</evidence>
<evidence type="ECO:0008006" key="4">
    <source>
        <dbReference type="Google" id="ProtNLM"/>
    </source>
</evidence>
<feature type="chain" id="PRO_5011560230" description="NigD-like protein" evidence="1">
    <location>
        <begin position="21"/>
        <end position="190"/>
    </location>
</feature>
<dbReference type="Pfam" id="PF16428">
    <property type="entry name" value="DUF5025"/>
    <property type="match status" value="1"/>
</dbReference>
<reference evidence="2 3" key="1">
    <citation type="submission" date="2016-10" db="EMBL/GenBank/DDBJ databases">
        <authorList>
            <person name="de Groot N.N."/>
        </authorList>
    </citation>
    <scope>NUCLEOTIDE SEQUENCE [LARGE SCALE GENOMIC DNA]</scope>
    <source>
        <strain evidence="2 3">TC2-24</strain>
    </source>
</reference>
<dbReference type="PROSITE" id="PS51257">
    <property type="entry name" value="PROKAR_LIPOPROTEIN"/>
    <property type="match status" value="1"/>
</dbReference>
<dbReference type="RefSeq" id="WP_091914758.1">
    <property type="nucleotide sequence ID" value="NZ_FOIQ01000001.1"/>
</dbReference>
<accession>A0A1I0MMQ1</accession>
<feature type="signal peptide" evidence="1">
    <location>
        <begin position="1"/>
        <end position="20"/>
    </location>
</feature>
<name>A0A1I0MMQ1_9BACT</name>
<protein>
    <recommendedName>
        <fullName evidence="4">NigD-like protein</fullName>
    </recommendedName>
</protein>
<dbReference type="AlphaFoldDB" id="A0A1I0MMQ1"/>
<dbReference type="Proteomes" id="UP000199373">
    <property type="component" value="Unassembled WGS sequence"/>
</dbReference>